<dbReference type="EMBL" id="LN733242">
    <property type="protein sequence ID" value="CEP16703.1"/>
    <property type="molecule type" value="Genomic_DNA"/>
</dbReference>
<dbReference type="AlphaFoldDB" id="A0A0B7NMV6"/>
<reference evidence="1 2" key="1">
    <citation type="submission" date="2014-09" db="EMBL/GenBank/DDBJ databases">
        <authorList>
            <person name="Ellenberger Sabrina"/>
        </authorList>
    </citation>
    <scope>NUCLEOTIDE SEQUENCE [LARGE SCALE GENOMIC DNA]</scope>
    <source>
        <strain evidence="1 2">CBS 412.66</strain>
    </source>
</reference>
<dbReference type="PROSITE" id="PS51257">
    <property type="entry name" value="PROKAR_LIPOPROTEIN"/>
    <property type="match status" value="1"/>
</dbReference>
<dbReference type="Proteomes" id="UP000054107">
    <property type="component" value="Unassembled WGS sequence"/>
</dbReference>
<evidence type="ECO:0000313" key="1">
    <source>
        <dbReference type="EMBL" id="CEP16703.1"/>
    </source>
</evidence>
<evidence type="ECO:0000313" key="2">
    <source>
        <dbReference type="Proteomes" id="UP000054107"/>
    </source>
</evidence>
<keyword evidence="2" id="KW-1185">Reference proteome</keyword>
<organism evidence="1 2">
    <name type="scientific">Parasitella parasitica</name>
    <dbReference type="NCBI Taxonomy" id="35722"/>
    <lineage>
        <taxon>Eukaryota</taxon>
        <taxon>Fungi</taxon>
        <taxon>Fungi incertae sedis</taxon>
        <taxon>Mucoromycota</taxon>
        <taxon>Mucoromycotina</taxon>
        <taxon>Mucoromycetes</taxon>
        <taxon>Mucorales</taxon>
        <taxon>Mucorineae</taxon>
        <taxon>Mucoraceae</taxon>
        <taxon>Parasitella</taxon>
    </lineage>
</organism>
<dbReference type="OrthoDB" id="2205821at2759"/>
<proteinExistence type="predicted"/>
<sequence>MSESKIKRLWKNRISQQLNSFSFSACIVPSNTDRVDHTDIPPAVPHHADITLPAEKKLWRKPLPVDCPSFDFQFSEKTMVEENEASLNTKKAEIPTRIQSRYYGNIPNLEAQLERACKNEKAVLLTKLLEQKRHGPCTL</sequence>
<accession>A0A0B7NMV6</accession>
<gene>
    <name evidence="1" type="primary">PARPA_10978.1 scaffold 42077</name>
</gene>
<protein>
    <submittedName>
        <fullName evidence="1">Uncharacterized protein</fullName>
    </submittedName>
</protein>
<name>A0A0B7NMV6_9FUNG</name>